<keyword evidence="4" id="KW-0378">Hydrolase</keyword>
<dbReference type="PANTHER" id="PTHR43447">
    <property type="entry name" value="ALPHA-AMYLASE"/>
    <property type="match status" value="1"/>
</dbReference>
<keyword evidence="3" id="KW-0479">Metal-binding</keyword>
<dbReference type="OrthoDB" id="550577at2759"/>
<dbReference type="Gene3D" id="3.20.20.80">
    <property type="entry name" value="Glycosidases"/>
    <property type="match status" value="1"/>
</dbReference>
<dbReference type="NCBIfam" id="NF006969">
    <property type="entry name" value="PRK09441.1-2"/>
    <property type="match status" value="1"/>
</dbReference>
<evidence type="ECO:0000259" key="7">
    <source>
        <dbReference type="SMART" id="SM00642"/>
    </source>
</evidence>
<reference evidence="8 9" key="1">
    <citation type="submission" date="2019-02" db="EMBL/GenBank/DDBJ databases">
        <title>Genome sequencing of the rare red list fungi Dentipellis fragilis.</title>
        <authorList>
            <person name="Buettner E."/>
            <person name="Kellner H."/>
        </authorList>
    </citation>
    <scope>NUCLEOTIDE SEQUENCE [LARGE SCALE GENOMIC DNA]</scope>
    <source>
        <strain evidence="8 9">DSM 105465</strain>
    </source>
</reference>
<sequence>MNIFHGFLQRIQNAFATTRGPNALAGMDLGPKTNTENPVMLQFFTWESAHPDMSWWKHLETEIPVLAELGITQVWLPPAFKATSQNGQGYDAYDLWDLGEFDQKGTIRTRWGTKDELIQAVKVAKQHGIDIILDAVLNHKMGADATESFAAVPVDPSDRLAELGPPMRIEGWTVFNFPGRGGKYSSMRWNHKHFTVEIGLDWDHQTKTQGVYRIFSDTHPGWSRNVVDELGNYDYLLGADIDHSNPEVQKDLNAWAAWVLDTTGATGFRLDAIKHIDRKFLLGWVRYVRSLPGRARSFAVAEFWSPNVKLLQSYVQAFQGQVSFFDVPLHDNFHQASKQGPDYDLRSILCATLLKNSPGDSVTFVDNHDTQIGQSLESWVDVNFKLQAYALILLRGEGHPCVFYGDLYPNHECYHESVAHGLRILLNARKRFAFGALKDYFQDRHYIGFTRMGDSDHAGCAVVVSNAPKDNPRHSQLGIRMNVGASHAGTSFVSSFKTGGRVEISSGGWGAFWCEPGSLQVWVPADSAS</sequence>
<evidence type="ECO:0000256" key="2">
    <source>
        <dbReference type="ARBA" id="ARBA00008061"/>
    </source>
</evidence>
<dbReference type="SMART" id="SM00642">
    <property type="entry name" value="Aamy"/>
    <property type="match status" value="1"/>
</dbReference>
<comment type="caution">
    <text evidence="8">The sequence shown here is derived from an EMBL/GenBank/DDBJ whole genome shotgun (WGS) entry which is preliminary data.</text>
</comment>
<protein>
    <recommendedName>
        <fullName evidence="7">Glycosyl hydrolase family 13 catalytic domain-containing protein</fullName>
    </recommendedName>
</protein>
<proteinExistence type="inferred from homology"/>
<dbReference type="InterPro" id="IPR017853">
    <property type="entry name" value="GH"/>
</dbReference>
<accession>A0A4Y9Z6G9</accession>
<dbReference type="EMBL" id="SEOQ01000100">
    <property type="protein sequence ID" value="TFY70456.1"/>
    <property type="molecule type" value="Genomic_DNA"/>
</dbReference>
<dbReference type="GO" id="GO:0005975">
    <property type="term" value="P:carbohydrate metabolic process"/>
    <property type="evidence" value="ECO:0007669"/>
    <property type="project" value="InterPro"/>
</dbReference>
<comment type="cofactor">
    <cofactor evidence="1">
        <name>Ca(2+)</name>
        <dbReference type="ChEBI" id="CHEBI:29108"/>
    </cofactor>
</comment>
<dbReference type="CDD" id="cd11318">
    <property type="entry name" value="AmyAc_bac_fung_AmyA"/>
    <property type="match status" value="1"/>
</dbReference>
<dbReference type="NCBIfam" id="NF006968">
    <property type="entry name" value="PRK09441.1-1"/>
    <property type="match status" value="1"/>
</dbReference>
<evidence type="ECO:0000256" key="4">
    <source>
        <dbReference type="ARBA" id="ARBA00022801"/>
    </source>
</evidence>
<evidence type="ECO:0000256" key="3">
    <source>
        <dbReference type="ARBA" id="ARBA00022723"/>
    </source>
</evidence>
<dbReference type="SUPFAM" id="SSF51011">
    <property type="entry name" value="Glycosyl hydrolase domain"/>
    <property type="match status" value="1"/>
</dbReference>
<dbReference type="Proteomes" id="UP000298327">
    <property type="component" value="Unassembled WGS sequence"/>
</dbReference>
<dbReference type="SUPFAM" id="SSF51445">
    <property type="entry name" value="(Trans)glycosidases"/>
    <property type="match status" value="1"/>
</dbReference>
<evidence type="ECO:0000256" key="6">
    <source>
        <dbReference type="ARBA" id="ARBA00023295"/>
    </source>
</evidence>
<evidence type="ECO:0000256" key="1">
    <source>
        <dbReference type="ARBA" id="ARBA00001913"/>
    </source>
</evidence>
<evidence type="ECO:0000313" key="8">
    <source>
        <dbReference type="EMBL" id="TFY70456.1"/>
    </source>
</evidence>
<keyword evidence="9" id="KW-1185">Reference proteome</keyword>
<comment type="similarity">
    <text evidence="2">Belongs to the glycosyl hydrolase 13 family.</text>
</comment>
<dbReference type="AlphaFoldDB" id="A0A4Y9Z6G9"/>
<dbReference type="GO" id="GO:0004553">
    <property type="term" value="F:hydrolase activity, hydrolyzing O-glycosyl compounds"/>
    <property type="evidence" value="ECO:0007669"/>
    <property type="project" value="InterPro"/>
</dbReference>
<gene>
    <name evidence="8" type="ORF">EVG20_g2548</name>
</gene>
<dbReference type="InterPro" id="IPR006047">
    <property type="entry name" value="GH13_cat_dom"/>
</dbReference>
<feature type="domain" description="Glycosyl hydrolase family 13 catalytic" evidence="7">
    <location>
        <begin position="38"/>
        <end position="429"/>
    </location>
</feature>
<dbReference type="Pfam" id="PF00128">
    <property type="entry name" value="Alpha-amylase"/>
    <property type="match status" value="1"/>
</dbReference>
<dbReference type="Gene3D" id="2.60.40.1180">
    <property type="entry name" value="Golgi alpha-mannosidase II"/>
    <property type="match status" value="1"/>
</dbReference>
<evidence type="ECO:0000256" key="5">
    <source>
        <dbReference type="ARBA" id="ARBA00023277"/>
    </source>
</evidence>
<dbReference type="Gene3D" id="2.40.30.140">
    <property type="match status" value="1"/>
</dbReference>
<dbReference type="GO" id="GO:0005509">
    <property type="term" value="F:calcium ion binding"/>
    <property type="evidence" value="ECO:0007669"/>
    <property type="project" value="InterPro"/>
</dbReference>
<dbReference type="InterPro" id="IPR013776">
    <property type="entry name" value="A-amylase_thermo"/>
</dbReference>
<dbReference type="PIRSF" id="PIRSF001021">
    <property type="entry name" value="Alph-amls_thrmst"/>
    <property type="match status" value="1"/>
</dbReference>
<evidence type="ECO:0000313" key="9">
    <source>
        <dbReference type="Proteomes" id="UP000298327"/>
    </source>
</evidence>
<organism evidence="8 9">
    <name type="scientific">Dentipellis fragilis</name>
    <dbReference type="NCBI Taxonomy" id="205917"/>
    <lineage>
        <taxon>Eukaryota</taxon>
        <taxon>Fungi</taxon>
        <taxon>Dikarya</taxon>
        <taxon>Basidiomycota</taxon>
        <taxon>Agaricomycotina</taxon>
        <taxon>Agaricomycetes</taxon>
        <taxon>Russulales</taxon>
        <taxon>Hericiaceae</taxon>
        <taxon>Dentipellis</taxon>
    </lineage>
</organism>
<dbReference type="STRING" id="205917.A0A4Y9Z6G9"/>
<keyword evidence="6" id="KW-0326">Glycosidase</keyword>
<keyword evidence="5" id="KW-0119">Carbohydrate metabolism</keyword>
<name>A0A4Y9Z6G9_9AGAM</name>
<dbReference type="InterPro" id="IPR013780">
    <property type="entry name" value="Glyco_hydro_b"/>
</dbReference>